<gene>
    <name evidence="2" type="ORF">RCOM_0497670</name>
</gene>
<dbReference type="Proteomes" id="UP000008311">
    <property type="component" value="Unassembled WGS sequence"/>
</dbReference>
<dbReference type="EMBL" id="EQ974207">
    <property type="protein sequence ID" value="EEF31965.1"/>
    <property type="molecule type" value="Genomic_DNA"/>
</dbReference>
<protein>
    <submittedName>
        <fullName evidence="2">Uncharacterized protein</fullName>
    </submittedName>
</protein>
<feature type="compositionally biased region" description="Polar residues" evidence="1">
    <location>
        <begin position="167"/>
        <end position="180"/>
    </location>
</feature>
<name>B9SWM6_RICCO</name>
<evidence type="ECO:0000313" key="2">
    <source>
        <dbReference type="EMBL" id="EEF31965.1"/>
    </source>
</evidence>
<evidence type="ECO:0000256" key="1">
    <source>
        <dbReference type="SAM" id="MobiDB-lite"/>
    </source>
</evidence>
<evidence type="ECO:0000313" key="3">
    <source>
        <dbReference type="Proteomes" id="UP000008311"/>
    </source>
</evidence>
<sequence>MSASVQDLESLLPSQFLDLSTIVGTESSEEDDFLYCLTLAADTKKNWVMGGSPESVLGGIGSWSLSPPTTPFGTRNDTWDDPFYTVADHIARLKINKNCNCRDQKGLLRPARIQNQETVVRNQSFGHSSWQLNQYQQQHQVKLNHKCSSVWGKQQAKATGWHVHPQPHNQQIQSRGTSNVGRPLGLPQSSWPPLQPNNKHHQQSSAGTRALSVNGTGVKRECVGTGVFLPRRYGNDTTDHRKTSACISVLHTAKHVDALKLNLEDVNMQGNPQSRFNIDLASDYGKHVLNLE</sequence>
<proteinExistence type="predicted"/>
<keyword evidence="3" id="KW-1185">Reference proteome</keyword>
<dbReference type="AlphaFoldDB" id="B9SWM6"/>
<dbReference type="eggNOG" id="ENOG502QWGV">
    <property type="taxonomic scope" value="Eukaryota"/>
</dbReference>
<dbReference type="InParanoid" id="B9SWM6"/>
<accession>B9SWM6</accession>
<dbReference type="FunCoup" id="B9SWM6">
    <property type="interactions" value="166"/>
</dbReference>
<dbReference type="PANTHER" id="PTHR33356:SF17">
    <property type="entry name" value="TPX2 CENTRAL DOMAIN-CONTAINING PROTEIN"/>
    <property type="match status" value="1"/>
</dbReference>
<feature type="region of interest" description="Disordered" evidence="1">
    <location>
        <begin position="164"/>
        <end position="210"/>
    </location>
</feature>
<reference evidence="3" key="1">
    <citation type="journal article" date="2010" name="Nat. Biotechnol.">
        <title>Draft genome sequence of the oilseed species Ricinus communis.</title>
        <authorList>
            <person name="Chan A.P."/>
            <person name="Crabtree J."/>
            <person name="Zhao Q."/>
            <person name="Lorenzi H."/>
            <person name="Orvis J."/>
            <person name="Puiu D."/>
            <person name="Melake-Berhan A."/>
            <person name="Jones K.M."/>
            <person name="Redman J."/>
            <person name="Chen G."/>
            <person name="Cahoon E.B."/>
            <person name="Gedil M."/>
            <person name="Stanke M."/>
            <person name="Haas B.J."/>
            <person name="Wortman J.R."/>
            <person name="Fraser-Liggett C.M."/>
            <person name="Ravel J."/>
            <person name="Rabinowicz P.D."/>
        </authorList>
    </citation>
    <scope>NUCLEOTIDE SEQUENCE [LARGE SCALE GENOMIC DNA]</scope>
    <source>
        <strain evidence="3">cv. Hale</strain>
    </source>
</reference>
<dbReference type="PANTHER" id="PTHR33356">
    <property type="entry name" value="TIP41-LIKE PROTEIN"/>
    <property type="match status" value="1"/>
</dbReference>
<organism evidence="2 3">
    <name type="scientific">Ricinus communis</name>
    <name type="common">Castor bean</name>
    <dbReference type="NCBI Taxonomy" id="3988"/>
    <lineage>
        <taxon>Eukaryota</taxon>
        <taxon>Viridiplantae</taxon>
        <taxon>Streptophyta</taxon>
        <taxon>Embryophyta</taxon>
        <taxon>Tracheophyta</taxon>
        <taxon>Spermatophyta</taxon>
        <taxon>Magnoliopsida</taxon>
        <taxon>eudicotyledons</taxon>
        <taxon>Gunneridae</taxon>
        <taxon>Pentapetalae</taxon>
        <taxon>rosids</taxon>
        <taxon>fabids</taxon>
        <taxon>Malpighiales</taxon>
        <taxon>Euphorbiaceae</taxon>
        <taxon>Acalyphoideae</taxon>
        <taxon>Acalypheae</taxon>
        <taxon>Ricinus</taxon>
    </lineage>
</organism>
<dbReference type="STRING" id="3988.B9SWM6"/>